<accession>R2QRY1</accession>
<organism evidence="2 4">
    <name type="scientific">Enterococcus haemoperoxidus ATCC BAA-382</name>
    <dbReference type="NCBI Taxonomy" id="1158608"/>
    <lineage>
        <taxon>Bacteria</taxon>
        <taxon>Bacillati</taxon>
        <taxon>Bacillota</taxon>
        <taxon>Bacilli</taxon>
        <taxon>Lactobacillales</taxon>
        <taxon>Enterococcaceae</taxon>
        <taxon>Enterococcus</taxon>
    </lineage>
</organism>
<dbReference type="EMBL" id="ASVY01000002">
    <property type="protein sequence ID" value="EOT62962.1"/>
    <property type="molecule type" value="Genomic_DNA"/>
</dbReference>
<evidence type="ECO:0000313" key="5">
    <source>
        <dbReference type="Proteomes" id="UP000014197"/>
    </source>
</evidence>
<dbReference type="eggNOG" id="COG1136">
    <property type="taxonomic scope" value="Bacteria"/>
</dbReference>
<gene>
    <name evidence="3" type="ORF">I583_01965</name>
    <name evidence="2" type="ORF">UAW_00447</name>
</gene>
<protein>
    <submittedName>
        <fullName evidence="2">Uncharacterized protein</fullName>
    </submittedName>
</protein>
<evidence type="ECO:0000256" key="1">
    <source>
        <dbReference type="SAM" id="Phobius"/>
    </source>
</evidence>
<keyword evidence="1" id="KW-0812">Transmembrane</keyword>
<dbReference type="PATRIC" id="fig|1158608.3.peg.424"/>
<reference evidence="2 4" key="1">
    <citation type="submission" date="2013-02" db="EMBL/GenBank/DDBJ databases">
        <title>The Genome Sequence of Enterococcus haemoperoxidus BAA-382.</title>
        <authorList>
            <consortium name="The Broad Institute Genome Sequencing Platform"/>
            <consortium name="The Broad Institute Genome Sequencing Center for Infectious Disease"/>
            <person name="Earl A.M."/>
            <person name="Gilmore M.S."/>
            <person name="Lebreton F."/>
            <person name="Walker B."/>
            <person name="Young S.K."/>
            <person name="Zeng Q."/>
            <person name="Gargeya S."/>
            <person name="Fitzgerald M."/>
            <person name="Haas B."/>
            <person name="Abouelleil A."/>
            <person name="Alvarado L."/>
            <person name="Arachchi H.M."/>
            <person name="Berlin A.M."/>
            <person name="Chapman S.B."/>
            <person name="Dewar J."/>
            <person name="Goldberg J."/>
            <person name="Griggs A."/>
            <person name="Gujja S."/>
            <person name="Hansen M."/>
            <person name="Howarth C."/>
            <person name="Imamovic A."/>
            <person name="Larimer J."/>
            <person name="McCowan C."/>
            <person name="Murphy C."/>
            <person name="Neiman D."/>
            <person name="Pearson M."/>
            <person name="Priest M."/>
            <person name="Roberts A."/>
            <person name="Saif S."/>
            <person name="Shea T."/>
            <person name="Sisk P."/>
            <person name="Sykes S."/>
            <person name="Wortman J."/>
            <person name="Nusbaum C."/>
            <person name="Birren B."/>
        </authorList>
    </citation>
    <scope>NUCLEOTIDE SEQUENCE [LARGE SCALE GENOMIC DNA]</scope>
    <source>
        <strain evidence="2 4">ATCC BAA-382</strain>
    </source>
</reference>
<dbReference type="Proteomes" id="UP000014197">
    <property type="component" value="Unassembled WGS sequence"/>
</dbReference>
<keyword evidence="1" id="KW-1133">Transmembrane helix</keyword>
<dbReference type="AlphaFoldDB" id="R2QRY1"/>
<sequence length="92" mass="10269">MRKNVSIGYKKAYINRLFRTEAIYIMLLSNTFAHLIQFLADPVIELCIGFDQIIQLALLNTPAALGIAGILGVIFALYPAVKLDPITALRYE</sequence>
<evidence type="ECO:0000313" key="4">
    <source>
        <dbReference type="Proteomes" id="UP000013858"/>
    </source>
</evidence>
<reference evidence="3 5" key="2">
    <citation type="submission" date="2013-03" db="EMBL/GenBank/DDBJ databases">
        <title>The Genome Sequence of Enterococcus haemoperoxidus BAA-382 (PacBio/Illumina hybrid assembly).</title>
        <authorList>
            <consortium name="The Broad Institute Genomics Platform"/>
            <consortium name="The Broad Institute Genome Sequencing Center for Infectious Disease"/>
            <person name="Earl A."/>
            <person name="Russ C."/>
            <person name="Gilmore M."/>
            <person name="Surin D."/>
            <person name="Walker B."/>
            <person name="Young S."/>
            <person name="Zeng Q."/>
            <person name="Gargeya S."/>
            <person name="Fitzgerald M."/>
            <person name="Haas B."/>
            <person name="Abouelleil A."/>
            <person name="Allen A.W."/>
            <person name="Alvarado L."/>
            <person name="Arachchi H.M."/>
            <person name="Berlin A.M."/>
            <person name="Chapman S.B."/>
            <person name="Gainer-Dewar J."/>
            <person name="Goldberg J."/>
            <person name="Griggs A."/>
            <person name="Gujja S."/>
            <person name="Hansen M."/>
            <person name="Howarth C."/>
            <person name="Imamovic A."/>
            <person name="Ireland A."/>
            <person name="Larimer J."/>
            <person name="McCowan C."/>
            <person name="Murphy C."/>
            <person name="Pearson M."/>
            <person name="Poon T.W."/>
            <person name="Priest M."/>
            <person name="Roberts A."/>
            <person name="Saif S."/>
            <person name="Shea T."/>
            <person name="Sisk P."/>
            <person name="Sykes S."/>
            <person name="Wortman J."/>
            <person name="Nusbaum C."/>
            <person name="Birren B."/>
        </authorList>
    </citation>
    <scope>NUCLEOTIDE SEQUENCE [LARGE SCALE GENOMIC DNA]</scope>
    <source>
        <strain evidence="3 5">ATCC BAA-382</strain>
    </source>
</reference>
<proteinExistence type="predicted"/>
<evidence type="ECO:0000313" key="2">
    <source>
        <dbReference type="EMBL" id="EOH99297.1"/>
    </source>
</evidence>
<comment type="caution">
    <text evidence="2">The sequence shown here is derived from an EMBL/GenBank/DDBJ whole genome shotgun (WGS) entry which is preliminary data.</text>
</comment>
<dbReference type="RefSeq" id="WP_010760659.1">
    <property type="nucleotide sequence ID" value="NZ_KB946315.1"/>
</dbReference>
<dbReference type="EMBL" id="AJAR01000010">
    <property type="protein sequence ID" value="EOH99297.1"/>
    <property type="molecule type" value="Genomic_DNA"/>
</dbReference>
<evidence type="ECO:0000313" key="3">
    <source>
        <dbReference type="EMBL" id="EOT62962.1"/>
    </source>
</evidence>
<keyword evidence="5" id="KW-1185">Reference proteome</keyword>
<dbReference type="STRING" id="155618.RV06_GL002639"/>
<feature type="transmembrane region" description="Helical" evidence="1">
    <location>
        <begin position="52"/>
        <end position="81"/>
    </location>
</feature>
<feature type="transmembrane region" description="Helical" evidence="1">
    <location>
        <begin position="21"/>
        <end position="40"/>
    </location>
</feature>
<name>R2QRY1_9ENTE</name>
<keyword evidence="1" id="KW-0472">Membrane</keyword>
<dbReference type="Proteomes" id="UP000013858">
    <property type="component" value="Unassembled WGS sequence"/>
</dbReference>